<dbReference type="PANTHER" id="PTHR30055:SF220">
    <property type="entry name" value="TETR-FAMILY REGULATORY PROTEIN"/>
    <property type="match status" value="1"/>
</dbReference>
<dbReference type="RefSeq" id="WP_030308321.1">
    <property type="nucleotide sequence ID" value="NZ_CP014485.1"/>
</dbReference>
<dbReference type="Proteomes" id="UP000292693">
    <property type="component" value="Unassembled WGS sequence"/>
</dbReference>
<evidence type="ECO:0000256" key="1">
    <source>
        <dbReference type="ARBA" id="ARBA00023015"/>
    </source>
</evidence>
<feature type="DNA-binding region" description="H-T-H motif" evidence="4">
    <location>
        <begin position="32"/>
        <end position="51"/>
    </location>
</feature>
<accession>A0A126Y4N8</accession>
<gene>
    <name evidence="7" type="ORF">C0Q91_07440</name>
    <name evidence="6" type="ORF">C0Q92_07330</name>
</gene>
<dbReference type="Pfam" id="PF13305">
    <property type="entry name" value="TetR_C_33"/>
    <property type="match status" value="1"/>
</dbReference>
<organism evidence="6 9">
    <name type="scientific">Streptomyces albidoflavus</name>
    <dbReference type="NCBI Taxonomy" id="1886"/>
    <lineage>
        <taxon>Bacteria</taxon>
        <taxon>Bacillati</taxon>
        <taxon>Actinomycetota</taxon>
        <taxon>Actinomycetes</taxon>
        <taxon>Kitasatosporales</taxon>
        <taxon>Streptomycetaceae</taxon>
        <taxon>Streptomyces</taxon>
        <taxon>Streptomyces albidoflavus group</taxon>
    </lineage>
</organism>
<dbReference type="EMBL" id="PKLL01000009">
    <property type="protein sequence ID" value="RZE26022.1"/>
    <property type="molecule type" value="Genomic_DNA"/>
</dbReference>
<evidence type="ECO:0000313" key="8">
    <source>
        <dbReference type="Proteomes" id="UP000292095"/>
    </source>
</evidence>
<evidence type="ECO:0000259" key="5">
    <source>
        <dbReference type="PROSITE" id="PS50977"/>
    </source>
</evidence>
<dbReference type="Gene3D" id="1.10.357.10">
    <property type="entry name" value="Tetracycline Repressor, domain 2"/>
    <property type="match status" value="1"/>
</dbReference>
<name>A0A126Y4N8_9ACTN</name>
<dbReference type="InterPro" id="IPR025996">
    <property type="entry name" value="MT1864/Rv1816-like_C"/>
</dbReference>
<evidence type="ECO:0000256" key="4">
    <source>
        <dbReference type="PROSITE-ProRule" id="PRU00335"/>
    </source>
</evidence>
<dbReference type="GO" id="GO:0000976">
    <property type="term" value="F:transcription cis-regulatory region binding"/>
    <property type="evidence" value="ECO:0007669"/>
    <property type="project" value="TreeGrafter"/>
</dbReference>
<dbReference type="Proteomes" id="UP000292095">
    <property type="component" value="Unassembled WGS sequence"/>
</dbReference>
<dbReference type="InterPro" id="IPR050109">
    <property type="entry name" value="HTH-type_TetR-like_transc_reg"/>
</dbReference>
<dbReference type="Pfam" id="PF00440">
    <property type="entry name" value="TetR_N"/>
    <property type="match status" value="1"/>
</dbReference>
<evidence type="ECO:0000256" key="3">
    <source>
        <dbReference type="ARBA" id="ARBA00023163"/>
    </source>
</evidence>
<proteinExistence type="predicted"/>
<keyword evidence="2 4" id="KW-0238">DNA-binding</keyword>
<dbReference type="InterPro" id="IPR036271">
    <property type="entry name" value="Tet_transcr_reg_TetR-rel_C_sf"/>
</dbReference>
<reference evidence="8 9" key="1">
    <citation type="submission" date="2017-12" db="EMBL/GenBank/DDBJ databases">
        <title>Population genomics insights into the ecological differentiation and adaptive evolution in streptomycetes.</title>
        <authorList>
            <person name="Li Y."/>
            <person name="Huang Y."/>
        </authorList>
    </citation>
    <scope>NUCLEOTIDE SEQUENCE [LARGE SCALE GENOMIC DNA]</scope>
    <source>
        <strain evidence="7 8">FXJ.2339</strain>
        <strain evidence="6 9">NBRC 100770</strain>
    </source>
</reference>
<dbReference type="EMBL" id="PKLK01000008">
    <property type="protein sequence ID" value="RZE42978.1"/>
    <property type="molecule type" value="Genomic_DNA"/>
</dbReference>
<comment type="caution">
    <text evidence="6">The sequence shown here is derived from an EMBL/GenBank/DDBJ whole genome shotgun (WGS) entry which is preliminary data.</text>
</comment>
<keyword evidence="1" id="KW-0805">Transcription regulation</keyword>
<protein>
    <submittedName>
        <fullName evidence="6">TetR/AcrR family transcriptional regulator</fullName>
    </submittedName>
</protein>
<dbReference type="PANTHER" id="PTHR30055">
    <property type="entry name" value="HTH-TYPE TRANSCRIPTIONAL REGULATOR RUTR"/>
    <property type="match status" value="1"/>
</dbReference>
<dbReference type="InterPro" id="IPR001647">
    <property type="entry name" value="HTH_TetR"/>
</dbReference>
<sequence length="197" mass="20873">MDKRPYHHGDLRAALLARAGETLREGGVGALSLRELARDVGVSPGAPRRHFASKQVLLDALALDGFERLIDSLVAARGGEARPFADRLDAMARAYVGFSLSDPALLSLMFSAKHSPEASEGLRDAARRWAEQGLALIRDGQSRGEVREGPPDRVALTVLAPLHGYIGLAAGGAPLPQTPDRGLDDVIASVVRACAPE</sequence>
<dbReference type="SUPFAM" id="SSF48498">
    <property type="entry name" value="Tetracyclin repressor-like, C-terminal domain"/>
    <property type="match status" value="1"/>
</dbReference>
<dbReference type="PROSITE" id="PS50977">
    <property type="entry name" value="HTH_TETR_2"/>
    <property type="match status" value="1"/>
</dbReference>
<dbReference type="GO" id="GO:0003700">
    <property type="term" value="F:DNA-binding transcription factor activity"/>
    <property type="evidence" value="ECO:0007669"/>
    <property type="project" value="TreeGrafter"/>
</dbReference>
<evidence type="ECO:0000313" key="9">
    <source>
        <dbReference type="Proteomes" id="UP000292693"/>
    </source>
</evidence>
<keyword evidence="3" id="KW-0804">Transcription</keyword>
<dbReference type="SUPFAM" id="SSF46689">
    <property type="entry name" value="Homeodomain-like"/>
    <property type="match status" value="1"/>
</dbReference>
<evidence type="ECO:0000256" key="2">
    <source>
        <dbReference type="ARBA" id="ARBA00023125"/>
    </source>
</evidence>
<dbReference type="AlphaFoldDB" id="A0A126Y4N8"/>
<evidence type="ECO:0000313" key="7">
    <source>
        <dbReference type="EMBL" id="RZE42978.1"/>
    </source>
</evidence>
<feature type="domain" description="HTH tetR-type" evidence="5">
    <location>
        <begin position="9"/>
        <end position="69"/>
    </location>
</feature>
<evidence type="ECO:0000313" key="6">
    <source>
        <dbReference type="EMBL" id="RZE26022.1"/>
    </source>
</evidence>
<dbReference type="InterPro" id="IPR009057">
    <property type="entry name" value="Homeodomain-like_sf"/>
</dbReference>